<dbReference type="InterPro" id="IPR001584">
    <property type="entry name" value="Integrase_cat-core"/>
</dbReference>
<dbReference type="Proteomes" id="UP000321150">
    <property type="component" value="Unassembled WGS sequence"/>
</dbReference>
<dbReference type="PANTHER" id="PTHR47515">
    <property type="entry name" value="LOW CALCIUM RESPONSE LOCUS PROTEIN T"/>
    <property type="match status" value="1"/>
</dbReference>
<protein>
    <recommendedName>
        <fullName evidence="1">Integrase catalytic domain-containing protein</fullName>
    </recommendedName>
</protein>
<accession>A0A511YDQ9</accession>
<organism evidence="2 3">
    <name type="scientific">Chryseobacterium lathyri</name>
    <dbReference type="NCBI Taxonomy" id="395933"/>
    <lineage>
        <taxon>Bacteria</taxon>
        <taxon>Pseudomonadati</taxon>
        <taxon>Bacteroidota</taxon>
        <taxon>Flavobacteriia</taxon>
        <taxon>Flavobacteriales</taxon>
        <taxon>Weeksellaceae</taxon>
        <taxon>Chryseobacterium group</taxon>
        <taxon>Chryseobacterium</taxon>
    </lineage>
</organism>
<evidence type="ECO:0000313" key="2">
    <source>
        <dbReference type="EMBL" id="GEN73344.1"/>
    </source>
</evidence>
<feature type="domain" description="Integrase catalytic" evidence="1">
    <location>
        <begin position="1"/>
        <end position="153"/>
    </location>
</feature>
<dbReference type="GO" id="GO:0015074">
    <property type="term" value="P:DNA integration"/>
    <property type="evidence" value="ECO:0007669"/>
    <property type="project" value="InterPro"/>
</dbReference>
<dbReference type="EMBL" id="BJYI01000014">
    <property type="protein sequence ID" value="GEN73344.1"/>
    <property type="molecule type" value="Genomic_DNA"/>
</dbReference>
<dbReference type="PANTHER" id="PTHR47515:SF1">
    <property type="entry name" value="BLR2054 PROTEIN"/>
    <property type="match status" value="1"/>
</dbReference>
<comment type="caution">
    <text evidence="2">The sequence shown here is derived from an EMBL/GenBank/DDBJ whole genome shotgun (WGS) entry which is preliminary data.</text>
</comment>
<dbReference type="Gene3D" id="3.30.420.10">
    <property type="entry name" value="Ribonuclease H-like superfamily/Ribonuclease H"/>
    <property type="match status" value="1"/>
</dbReference>
<evidence type="ECO:0000313" key="3">
    <source>
        <dbReference type="Proteomes" id="UP000321150"/>
    </source>
</evidence>
<proteinExistence type="predicted"/>
<evidence type="ECO:0000259" key="1">
    <source>
        <dbReference type="PROSITE" id="PS50994"/>
    </source>
</evidence>
<dbReference type="SUPFAM" id="SSF53098">
    <property type="entry name" value="Ribonuclease H-like"/>
    <property type="match status" value="1"/>
</dbReference>
<dbReference type="GO" id="GO:0003676">
    <property type="term" value="F:nucleic acid binding"/>
    <property type="evidence" value="ECO:0007669"/>
    <property type="project" value="InterPro"/>
</dbReference>
<dbReference type="InterPro" id="IPR036397">
    <property type="entry name" value="RNaseH_sf"/>
</dbReference>
<dbReference type="Pfam" id="PF13683">
    <property type="entry name" value="rve_3"/>
    <property type="match status" value="1"/>
</dbReference>
<dbReference type="OrthoDB" id="1495855at2"/>
<dbReference type="PROSITE" id="PS50994">
    <property type="entry name" value="INTEGRASE"/>
    <property type="match status" value="1"/>
</dbReference>
<name>A0A511YDQ9_9FLAO</name>
<reference evidence="2 3" key="1">
    <citation type="submission" date="2019-07" db="EMBL/GenBank/DDBJ databases">
        <title>Whole genome shotgun sequence of Chryseobacterium lathyri NBRC 105250.</title>
        <authorList>
            <person name="Hosoyama A."/>
            <person name="Uohara A."/>
            <person name="Ohji S."/>
            <person name="Ichikawa N."/>
        </authorList>
    </citation>
    <scope>NUCLEOTIDE SEQUENCE [LARGE SCALE GENOMIC DNA]</scope>
    <source>
        <strain evidence="2 3">NBRC 105250</strain>
    </source>
</reference>
<dbReference type="InterPro" id="IPR012337">
    <property type="entry name" value="RNaseH-like_sf"/>
</dbReference>
<sequence length="160" mass="18687">MDFMSDALFDGKRFRLLTLVDNYSRKCLAIEAEISIKGENVTEILKNITFEEKVFPERIKIDNGPEFISKELDRWAYEKNIELEFSRPGKPTDNESIESFNGSLRDECLSVNWVLSLHDAQKKLNAWKLDYNDYRPHSSLGNLTPNEFIEMQSKKQISLF</sequence>
<dbReference type="AlphaFoldDB" id="A0A511YDQ9"/>
<gene>
    <name evidence="2" type="ORF">CLA01_34160</name>
</gene>